<name>X1IJJ3_9ZZZZ</name>
<protein>
    <submittedName>
        <fullName evidence="1">Uncharacterized protein</fullName>
    </submittedName>
</protein>
<gene>
    <name evidence="1" type="ORF">S03H2_54779</name>
</gene>
<dbReference type="AlphaFoldDB" id="X1IJJ3"/>
<comment type="caution">
    <text evidence="1">The sequence shown here is derived from an EMBL/GenBank/DDBJ whole genome shotgun (WGS) entry which is preliminary data.</text>
</comment>
<dbReference type="EMBL" id="BARU01034946">
    <property type="protein sequence ID" value="GAH69430.1"/>
    <property type="molecule type" value="Genomic_DNA"/>
</dbReference>
<organism evidence="1">
    <name type="scientific">marine sediment metagenome</name>
    <dbReference type="NCBI Taxonomy" id="412755"/>
    <lineage>
        <taxon>unclassified sequences</taxon>
        <taxon>metagenomes</taxon>
        <taxon>ecological metagenomes</taxon>
    </lineage>
</organism>
<accession>X1IJJ3</accession>
<proteinExistence type="predicted"/>
<evidence type="ECO:0000313" key="1">
    <source>
        <dbReference type="EMBL" id="GAH69430.1"/>
    </source>
</evidence>
<reference evidence="1" key="1">
    <citation type="journal article" date="2014" name="Front. Microbiol.">
        <title>High frequency of phylogenetically diverse reductive dehalogenase-homologous genes in deep subseafloor sedimentary metagenomes.</title>
        <authorList>
            <person name="Kawai M."/>
            <person name="Futagami T."/>
            <person name="Toyoda A."/>
            <person name="Takaki Y."/>
            <person name="Nishi S."/>
            <person name="Hori S."/>
            <person name="Arai W."/>
            <person name="Tsubouchi T."/>
            <person name="Morono Y."/>
            <person name="Uchiyama I."/>
            <person name="Ito T."/>
            <person name="Fujiyama A."/>
            <person name="Inagaki F."/>
            <person name="Takami H."/>
        </authorList>
    </citation>
    <scope>NUCLEOTIDE SEQUENCE</scope>
    <source>
        <strain evidence="1">Expedition CK06-06</strain>
    </source>
</reference>
<sequence>MMLAMLLDITGGEMKDNSKEKKQIKKSPIEGRWNIEDPKMIFRFKTPL</sequence>